<evidence type="ECO:0000313" key="4">
    <source>
        <dbReference type="EMBL" id="RNL51824.1"/>
    </source>
</evidence>
<dbReference type="Proteomes" id="UP000274046">
    <property type="component" value="Unassembled WGS sequence"/>
</dbReference>
<organism evidence="4 5">
    <name type="scientific">Pedobacter jejuensis</name>
    <dbReference type="NCBI Taxonomy" id="1268550"/>
    <lineage>
        <taxon>Bacteria</taxon>
        <taxon>Pseudomonadati</taxon>
        <taxon>Bacteroidota</taxon>
        <taxon>Sphingobacteriia</taxon>
        <taxon>Sphingobacteriales</taxon>
        <taxon>Sphingobacteriaceae</taxon>
        <taxon>Pedobacter</taxon>
    </lineage>
</organism>
<dbReference type="InterPro" id="IPR029062">
    <property type="entry name" value="Class_I_gatase-like"/>
</dbReference>
<dbReference type="AlphaFoldDB" id="A0A3N0BS57"/>
<dbReference type="PANTHER" id="PTHR43130">
    <property type="entry name" value="ARAC-FAMILY TRANSCRIPTIONAL REGULATOR"/>
    <property type="match status" value="1"/>
</dbReference>
<dbReference type="PANTHER" id="PTHR43130:SF11">
    <property type="entry name" value="TRANSCRIPTIONAL REGULATORY PROTEIN"/>
    <property type="match status" value="1"/>
</dbReference>
<dbReference type="SUPFAM" id="SSF52317">
    <property type="entry name" value="Class I glutamine amidotransferase-like"/>
    <property type="match status" value="1"/>
</dbReference>
<dbReference type="InterPro" id="IPR052158">
    <property type="entry name" value="INH-QAR"/>
</dbReference>
<dbReference type="Gene3D" id="3.40.50.880">
    <property type="match status" value="1"/>
</dbReference>
<accession>A0A3N0BS57</accession>
<gene>
    <name evidence="4" type="ORF">D7004_13860</name>
</gene>
<dbReference type="OrthoDB" id="9803764at2"/>
<dbReference type="InterPro" id="IPR009057">
    <property type="entry name" value="Homeodomain-like_sf"/>
</dbReference>
<evidence type="ECO:0000256" key="1">
    <source>
        <dbReference type="ARBA" id="ARBA00023015"/>
    </source>
</evidence>
<dbReference type="SMART" id="SM00342">
    <property type="entry name" value="HTH_ARAC"/>
    <property type="match status" value="1"/>
</dbReference>
<dbReference type="InterPro" id="IPR002818">
    <property type="entry name" value="DJ-1/PfpI"/>
</dbReference>
<dbReference type="InterPro" id="IPR018060">
    <property type="entry name" value="HTH_AraC"/>
</dbReference>
<evidence type="ECO:0000256" key="2">
    <source>
        <dbReference type="ARBA" id="ARBA00023163"/>
    </source>
</evidence>
<keyword evidence="2" id="KW-0804">Transcription</keyword>
<dbReference type="CDD" id="cd03138">
    <property type="entry name" value="GATase1_AraC_2"/>
    <property type="match status" value="1"/>
</dbReference>
<dbReference type="RefSeq" id="WP_123206467.1">
    <property type="nucleotide sequence ID" value="NZ_RBEE01000026.1"/>
</dbReference>
<dbReference type="PROSITE" id="PS01124">
    <property type="entry name" value="HTH_ARAC_FAMILY_2"/>
    <property type="match status" value="1"/>
</dbReference>
<dbReference type="GO" id="GO:0043565">
    <property type="term" value="F:sequence-specific DNA binding"/>
    <property type="evidence" value="ECO:0007669"/>
    <property type="project" value="InterPro"/>
</dbReference>
<feature type="domain" description="HTH araC/xylS-type" evidence="3">
    <location>
        <begin position="220"/>
        <end position="318"/>
    </location>
</feature>
<reference evidence="4 5" key="1">
    <citation type="submission" date="2018-10" db="EMBL/GenBank/DDBJ databases">
        <title>Genome sequencing of Pedobacter jejuensis TNB23.</title>
        <authorList>
            <person name="Cho Y.-J."/>
            <person name="Cho A."/>
            <person name="Kim O.-S."/>
        </authorList>
    </citation>
    <scope>NUCLEOTIDE SEQUENCE [LARGE SCALE GENOMIC DNA]</scope>
    <source>
        <strain evidence="4 5">TNB23</strain>
    </source>
</reference>
<keyword evidence="1" id="KW-0805">Transcription regulation</keyword>
<dbReference type="Pfam" id="PF01965">
    <property type="entry name" value="DJ-1_PfpI"/>
    <property type="match status" value="1"/>
</dbReference>
<evidence type="ECO:0000313" key="5">
    <source>
        <dbReference type="Proteomes" id="UP000274046"/>
    </source>
</evidence>
<comment type="caution">
    <text evidence="4">The sequence shown here is derived from an EMBL/GenBank/DDBJ whole genome shotgun (WGS) entry which is preliminary data.</text>
</comment>
<dbReference type="GO" id="GO:0003700">
    <property type="term" value="F:DNA-binding transcription factor activity"/>
    <property type="evidence" value="ECO:0007669"/>
    <property type="project" value="InterPro"/>
</dbReference>
<name>A0A3N0BS57_9SPHI</name>
<dbReference type="SUPFAM" id="SSF46689">
    <property type="entry name" value="Homeodomain-like"/>
    <property type="match status" value="2"/>
</dbReference>
<proteinExistence type="predicted"/>
<dbReference type="Pfam" id="PF12833">
    <property type="entry name" value="HTH_18"/>
    <property type="match status" value="1"/>
</dbReference>
<protein>
    <submittedName>
        <fullName evidence="4">Helix-turn-helix domain-containing protein</fullName>
    </submittedName>
</protein>
<dbReference type="Gene3D" id="1.10.10.60">
    <property type="entry name" value="Homeodomain-like"/>
    <property type="match status" value="2"/>
</dbReference>
<dbReference type="EMBL" id="RBEE01000026">
    <property type="protein sequence ID" value="RNL51824.1"/>
    <property type="molecule type" value="Genomic_DNA"/>
</dbReference>
<evidence type="ECO:0000259" key="3">
    <source>
        <dbReference type="PROSITE" id="PS01124"/>
    </source>
</evidence>
<keyword evidence="5" id="KW-1185">Reference proteome</keyword>
<sequence>MMNVSIFVPEHAVMQAIADPQYLFSTVNNIQSANGLEPLFNIKLVGINKVVKVNGGLFSVNTTHLLKDSSNTDLIIIPALFGDMKTAIAANKKALTWIKEQYNNGAEVASLCVGAFLLASTGLLDGKKCSTHWGFQDEFREMFPNVEVIEGSIITEESRIYSSGGANSYWNLLLHLVEKYTNRQTAILASKYFAIDIDRQSQSAFAMFQGQKNHNDDTIKKAQKFIEENIEEKITIEALSILSSMGRRSFERRFKSATRNSVLQYINRMKIELAKRNLETSRKNINEVMYDVGYTDTKAFRSIFKKITGLTPMNYRNKYNKMAVAS</sequence>